<name>A0A9Q1II62_SYNKA</name>
<accession>A0A9Q1II62</accession>
<sequence>MLHHQQADLEIKTLHAEIKALSLSNERLNSEVQDLRHDLKRATDALEEHTSKLDESGLSQGAATSSLSCGNAQELPTSRPSPQTRASVTREKSILKGEEYSVSEDETEYYGNVSRDSRRGGVEMRHGMNPPALPGGGRKCGAATPLCGLTGN</sequence>
<keyword evidence="3" id="KW-1185">Reference proteome</keyword>
<proteinExistence type="predicted"/>
<organism evidence="2 3">
    <name type="scientific">Synaphobranchus kaupii</name>
    <name type="common">Kaup's arrowtooth eel</name>
    <dbReference type="NCBI Taxonomy" id="118154"/>
    <lineage>
        <taxon>Eukaryota</taxon>
        <taxon>Metazoa</taxon>
        <taxon>Chordata</taxon>
        <taxon>Craniata</taxon>
        <taxon>Vertebrata</taxon>
        <taxon>Euteleostomi</taxon>
        <taxon>Actinopterygii</taxon>
        <taxon>Neopterygii</taxon>
        <taxon>Teleostei</taxon>
        <taxon>Anguilliformes</taxon>
        <taxon>Synaphobranchidae</taxon>
        <taxon>Synaphobranchus</taxon>
    </lineage>
</organism>
<dbReference type="Proteomes" id="UP001152622">
    <property type="component" value="Chromosome 16"/>
</dbReference>
<dbReference type="AlphaFoldDB" id="A0A9Q1II62"/>
<feature type="compositionally biased region" description="Basic and acidic residues" evidence="1">
    <location>
        <begin position="88"/>
        <end position="99"/>
    </location>
</feature>
<evidence type="ECO:0000313" key="3">
    <source>
        <dbReference type="Proteomes" id="UP001152622"/>
    </source>
</evidence>
<gene>
    <name evidence="2" type="ORF">SKAU_G00353450</name>
</gene>
<dbReference type="EMBL" id="JAINUF010000016">
    <property type="protein sequence ID" value="KAJ8340712.1"/>
    <property type="molecule type" value="Genomic_DNA"/>
</dbReference>
<feature type="compositionally biased region" description="Basic and acidic residues" evidence="1">
    <location>
        <begin position="46"/>
        <end position="55"/>
    </location>
</feature>
<protein>
    <submittedName>
        <fullName evidence="2">Uncharacterized protein</fullName>
    </submittedName>
</protein>
<evidence type="ECO:0000313" key="2">
    <source>
        <dbReference type="EMBL" id="KAJ8340712.1"/>
    </source>
</evidence>
<comment type="caution">
    <text evidence="2">The sequence shown here is derived from an EMBL/GenBank/DDBJ whole genome shotgun (WGS) entry which is preliminary data.</text>
</comment>
<evidence type="ECO:0000256" key="1">
    <source>
        <dbReference type="SAM" id="MobiDB-lite"/>
    </source>
</evidence>
<feature type="region of interest" description="Disordered" evidence="1">
    <location>
        <begin position="46"/>
        <end position="144"/>
    </location>
</feature>
<reference evidence="2" key="1">
    <citation type="journal article" date="2023" name="Science">
        <title>Genome structures resolve the early diversification of teleost fishes.</title>
        <authorList>
            <person name="Parey E."/>
            <person name="Louis A."/>
            <person name="Montfort J."/>
            <person name="Bouchez O."/>
            <person name="Roques C."/>
            <person name="Iampietro C."/>
            <person name="Lluch J."/>
            <person name="Castinel A."/>
            <person name="Donnadieu C."/>
            <person name="Desvignes T."/>
            <person name="Floi Bucao C."/>
            <person name="Jouanno E."/>
            <person name="Wen M."/>
            <person name="Mejri S."/>
            <person name="Dirks R."/>
            <person name="Jansen H."/>
            <person name="Henkel C."/>
            <person name="Chen W.J."/>
            <person name="Zahm M."/>
            <person name="Cabau C."/>
            <person name="Klopp C."/>
            <person name="Thompson A.W."/>
            <person name="Robinson-Rechavi M."/>
            <person name="Braasch I."/>
            <person name="Lecointre G."/>
            <person name="Bobe J."/>
            <person name="Postlethwait J.H."/>
            <person name="Berthelot C."/>
            <person name="Roest Crollius H."/>
            <person name="Guiguen Y."/>
        </authorList>
    </citation>
    <scope>NUCLEOTIDE SEQUENCE</scope>
    <source>
        <strain evidence="2">WJC10195</strain>
    </source>
</reference>
<feature type="compositionally biased region" description="Basic and acidic residues" evidence="1">
    <location>
        <begin position="115"/>
        <end position="126"/>
    </location>
</feature>
<feature type="compositionally biased region" description="Polar residues" evidence="1">
    <location>
        <begin position="57"/>
        <end position="87"/>
    </location>
</feature>